<keyword evidence="5" id="KW-0862">Zinc</keyword>
<dbReference type="PANTHER" id="PTHR24404:SF114">
    <property type="entry name" value="KLUMPFUSS, ISOFORM B-RELATED"/>
    <property type="match status" value="1"/>
</dbReference>
<proteinExistence type="predicted"/>
<dbReference type="OrthoDB" id="6077919at2759"/>
<feature type="compositionally biased region" description="Basic and acidic residues" evidence="9">
    <location>
        <begin position="410"/>
        <end position="422"/>
    </location>
</feature>
<feature type="region of interest" description="Disordered" evidence="9">
    <location>
        <begin position="147"/>
        <end position="173"/>
    </location>
</feature>
<feature type="domain" description="C2H2-type" evidence="10">
    <location>
        <begin position="2"/>
        <end position="31"/>
    </location>
</feature>
<feature type="domain" description="C2H2-type" evidence="10">
    <location>
        <begin position="174"/>
        <end position="197"/>
    </location>
</feature>
<feature type="compositionally biased region" description="Acidic residues" evidence="9">
    <location>
        <begin position="238"/>
        <end position="248"/>
    </location>
</feature>
<evidence type="ECO:0000256" key="1">
    <source>
        <dbReference type="ARBA" id="ARBA00004123"/>
    </source>
</evidence>
<dbReference type="GO" id="GO:0000978">
    <property type="term" value="F:RNA polymerase II cis-regulatory region sequence-specific DNA binding"/>
    <property type="evidence" value="ECO:0007669"/>
    <property type="project" value="TreeGrafter"/>
</dbReference>
<evidence type="ECO:0000259" key="10">
    <source>
        <dbReference type="PROSITE" id="PS50157"/>
    </source>
</evidence>
<dbReference type="InterPro" id="IPR036236">
    <property type="entry name" value="Znf_C2H2_sf"/>
</dbReference>
<keyword evidence="7" id="KW-0539">Nucleus</keyword>
<keyword evidence="2" id="KW-0479">Metal-binding</keyword>
<evidence type="ECO:0000256" key="3">
    <source>
        <dbReference type="ARBA" id="ARBA00022737"/>
    </source>
</evidence>
<evidence type="ECO:0000256" key="6">
    <source>
        <dbReference type="ARBA" id="ARBA00023125"/>
    </source>
</evidence>
<gene>
    <name evidence="11" type="ORF">B0I36DRAFT_369168</name>
</gene>
<feature type="domain" description="C2H2-type" evidence="10">
    <location>
        <begin position="95"/>
        <end position="118"/>
    </location>
</feature>
<organism evidence="11 12">
    <name type="scientific">Microdochium trichocladiopsis</name>
    <dbReference type="NCBI Taxonomy" id="1682393"/>
    <lineage>
        <taxon>Eukaryota</taxon>
        <taxon>Fungi</taxon>
        <taxon>Dikarya</taxon>
        <taxon>Ascomycota</taxon>
        <taxon>Pezizomycotina</taxon>
        <taxon>Sordariomycetes</taxon>
        <taxon>Xylariomycetidae</taxon>
        <taxon>Xylariales</taxon>
        <taxon>Microdochiaceae</taxon>
        <taxon>Microdochium</taxon>
    </lineage>
</organism>
<feature type="region of interest" description="Disordered" evidence="9">
    <location>
        <begin position="229"/>
        <end position="252"/>
    </location>
</feature>
<protein>
    <recommendedName>
        <fullName evidence="10">C2H2-type domain-containing protein</fullName>
    </recommendedName>
</protein>
<dbReference type="RefSeq" id="XP_046005146.1">
    <property type="nucleotide sequence ID" value="XM_046159730.1"/>
</dbReference>
<evidence type="ECO:0000256" key="5">
    <source>
        <dbReference type="ARBA" id="ARBA00022833"/>
    </source>
</evidence>
<feature type="compositionally biased region" description="Acidic residues" evidence="9">
    <location>
        <begin position="62"/>
        <end position="76"/>
    </location>
</feature>
<feature type="region of interest" description="Disordered" evidence="9">
    <location>
        <begin position="446"/>
        <end position="477"/>
    </location>
</feature>
<dbReference type="PANTHER" id="PTHR24404">
    <property type="entry name" value="ZINC FINGER PROTEIN"/>
    <property type="match status" value="1"/>
</dbReference>
<reference evidence="11" key="1">
    <citation type="journal article" date="2021" name="Nat. Commun.">
        <title>Genetic determinants of endophytism in the Arabidopsis root mycobiome.</title>
        <authorList>
            <person name="Mesny F."/>
            <person name="Miyauchi S."/>
            <person name="Thiergart T."/>
            <person name="Pickel B."/>
            <person name="Atanasova L."/>
            <person name="Karlsson M."/>
            <person name="Huettel B."/>
            <person name="Barry K.W."/>
            <person name="Haridas S."/>
            <person name="Chen C."/>
            <person name="Bauer D."/>
            <person name="Andreopoulos W."/>
            <person name="Pangilinan J."/>
            <person name="LaButti K."/>
            <person name="Riley R."/>
            <person name="Lipzen A."/>
            <person name="Clum A."/>
            <person name="Drula E."/>
            <person name="Henrissat B."/>
            <person name="Kohler A."/>
            <person name="Grigoriev I.V."/>
            <person name="Martin F.M."/>
            <person name="Hacquard S."/>
        </authorList>
    </citation>
    <scope>NUCLEOTIDE SEQUENCE</scope>
    <source>
        <strain evidence="11">MPI-CAGE-CH-0230</strain>
    </source>
</reference>
<name>A0A9P8XTR0_9PEZI</name>
<keyword evidence="4 8" id="KW-0863">Zinc-finger</keyword>
<feature type="compositionally biased region" description="Polar residues" evidence="9">
    <location>
        <begin position="396"/>
        <end position="408"/>
    </location>
</feature>
<evidence type="ECO:0000256" key="4">
    <source>
        <dbReference type="ARBA" id="ARBA00022771"/>
    </source>
</evidence>
<dbReference type="InterPro" id="IPR013087">
    <property type="entry name" value="Znf_C2H2_type"/>
</dbReference>
<dbReference type="SMART" id="SM00355">
    <property type="entry name" value="ZnF_C2H2"/>
    <property type="match status" value="5"/>
</dbReference>
<dbReference type="GO" id="GO:0008270">
    <property type="term" value="F:zinc ion binding"/>
    <property type="evidence" value="ECO:0007669"/>
    <property type="project" value="UniProtKB-KW"/>
</dbReference>
<dbReference type="GO" id="GO:0005634">
    <property type="term" value="C:nucleus"/>
    <property type="evidence" value="ECO:0007669"/>
    <property type="project" value="UniProtKB-SubCell"/>
</dbReference>
<evidence type="ECO:0000313" key="11">
    <source>
        <dbReference type="EMBL" id="KAH7014179.1"/>
    </source>
</evidence>
<evidence type="ECO:0000313" key="12">
    <source>
        <dbReference type="Proteomes" id="UP000756346"/>
    </source>
</evidence>
<dbReference type="Proteomes" id="UP000756346">
    <property type="component" value="Unassembled WGS sequence"/>
</dbReference>
<feature type="region of interest" description="Disordered" evidence="9">
    <location>
        <begin position="309"/>
        <end position="328"/>
    </location>
</feature>
<dbReference type="GO" id="GO:0006357">
    <property type="term" value="P:regulation of transcription by RNA polymerase II"/>
    <property type="evidence" value="ECO:0007669"/>
    <property type="project" value="TreeGrafter"/>
</dbReference>
<feature type="region of interest" description="Disordered" evidence="9">
    <location>
        <begin position="605"/>
        <end position="634"/>
    </location>
</feature>
<feature type="compositionally biased region" description="Polar residues" evidence="9">
    <location>
        <begin position="605"/>
        <end position="622"/>
    </location>
</feature>
<dbReference type="PROSITE" id="PS50157">
    <property type="entry name" value="ZINC_FINGER_C2H2_2"/>
    <property type="match status" value="5"/>
</dbReference>
<dbReference type="PROSITE" id="PS00028">
    <property type="entry name" value="ZINC_FINGER_C2H2_1"/>
    <property type="match status" value="5"/>
</dbReference>
<keyword evidence="6" id="KW-0238">DNA-binding</keyword>
<dbReference type="SUPFAM" id="SSF57667">
    <property type="entry name" value="beta-beta-alpha zinc fingers"/>
    <property type="match status" value="2"/>
</dbReference>
<feature type="region of interest" description="Disordered" evidence="9">
    <location>
        <begin position="530"/>
        <end position="554"/>
    </location>
</feature>
<feature type="domain" description="C2H2-type" evidence="10">
    <location>
        <begin position="125"/>
        <end position="154"/>
    </location>
</feature>
<evidence type="ECO:0000256" key="8">
    <source>
        <dbReference type="PROSITE-ProRule" id="PRU00042"/>
    </source>
</evidence>
<feature type="compositionally biased region" description="Low complexity" evidence="9">
    <location>
        <begin position="150"/>
        <end position="173"/>
    </location>
</feature>
<dbReference type="InterPro" id="IPR050589">
    <property type="entry name" value="Ikaros_C2H2-ZF"/>
</dbReference>
<evidence type="ECO:0000256" key="9">
    <source>
        <dbReference type="SAM" id="MobiDB-lite"/>
    </source>
</evidence>
<dbReference type="GO" id="GO:0003700">
    <property type="term" value="F:DNA-binding transcription factor activity"/>
    <property type="evidence" value="ECO:0007669"/>
    <property type="project" value="TreeGrafter"/>
</dbReference>
<comment type="subcellular location">
    <subcellularLocation>
        <location evidence="1">Nucleus</location>
    </subcellularLocation>
</comment>
<sequence>MHECYSCDRAFWTERSLHQHMDALGHWGHECAECGRWFYAEHDLYQHARDKNHNAYDNYDHSEDEDEDESEDDSDYDSNHNYQYDSHMTVSSYSYPCNQCGRSFGTPRGCASHKRDVHGIANAPISCRVCGGTFATGNDLRSHITSAGHRAPWPGPAASPASQARSQATTQPSFRCGPCNTSFATQEALTIHNGDSHRPMPVATMSEAARVQVPEPQGPAQPVAEPAIPAAATRPPDPEPEPEPEPAEPPDVVYSDLATQTTVKPAPEPHALVCVNCANQLPSRSGVLLIHYRAKCVVEYTCDRCAKDNEESEGCSRGAGSHGSDPKDEHIATETVEDGEGLIPPKHYTITVDRAESPCREGITRQPYTQVAANDDEGDINTLCRQSEAQYPQVASRPNSNFETVSSDASEEHVTPERDGKSEGSNAGDIGADLAQYELNMAHEQVDMRPESPTEEHDTVASREKIPDESSPTTETHHGLLQGEIDCLAEAATQLTADQGSDDGNVSTYVHQSVQTEVLDNMVSRATQCEEFGDGMSTSPSNGDRYGDDEDKERRSTALQGLGTLTLTPIIVVEHARPSPSVYDDKSTIYSSEGDKVPAYAYNTATDSESDDCSSVASTSTSTEDEDVASQACSEETEALVGAMARLSVSPRRKSIPLENWQR</sequence>
<dbReference type="AlphaFoldDB" id="A0A9P8XTR0"/>
<evidence type="ECO:0000256" key="7">
    <source>
        <dbReference type="ARBA" id="ARBA00023242"/>
    </source>
</evidence>
<keyword evidence="3" id="KW-0677">Repeat</keyword>
<keyword evidence="12" id="KW-1185">Reference proteome</keyword>
<dbReference type="GeneID" id="70189276"/>
<evidence type="ECO:0000256" key="2">
    <source>
        <dbReference type="ARBA" id="ARBA00022723"/>
    </source>
</evidence>
<comment type="caution">
    <text evidence="11">The sequence shown here is derived from an EMBL/GenBank/DDBJ whole genome shotgun (WGS) entry which is preliminary data.</text>
</comment>
<accession>A0A9P8XTR0</accession>
<dbReference type="Gene3D" id="3.30.160.60">
    <property type="entry name" value="Classic Zinc Finger"/>
    <property type="match status" value="1"/>
</dbReference>
<dbReference type="EMBL" id="JAGTJQ010000013">
    <property type="protein sequence ID" value="KAH7014179.1"/>
    <property type="molecule type" value="Genomic_DNA"/>
</dbReference>
<feature type="domain" description="C2H2-type" evidence="10">
    <location>
        <begin position="29"/>
        <end position="58"/>
    </location>
</feature>
<feature type="region of interest" description="Disordered" evidence="9">
    <location>
        <begin position="56"/>
        <end position="81"/>
    </location>
</feature>
<feature type="region of interest" description="Disordered" evidence="9">
    <location>
        <begin position="389"/>
        <end position="429"/>
    </location>
</feature>
<feature type="compositionally biased region" description="Basic and acidic residues" evidence="9">
    <location>
        <begin position="446"/>
        <end position="468"/>
    </location>
</feature>